<dbReference type="SUPFAM" id="SSF51126">
    <property type="entry name" value="Pectin lyase-like"/>
    <property type="match status" value="1"/>
</dbReference>
<name>A0A5C6EJY8_9BACT</name>
<dbReference type="OrthoDB" id="249127at2"/>
<gene>
    <name evidence="1" type="ORF">Poly59_52750</name>
</gene>
<organism evidence="1 2">
    <name type="scientific">Rubripirellula reticaptiva</name>
    <dbReference type="NCBI Taxonomy" id="2528013"/>
    <lineage>
        <taxon>Bacteria</taxon>
        <taxon>Pseudomonadati</taxon>
        <taxon>Planctomycetota</taxon>
        <taxon>Planctomycetia</taxon>
        <taxon>Pirellulales</taxon>
        <taxon>Pirellulaceae</taxon>
        <taxon>Rubripirellula</taxon>
    </lineage>
</organism>
<dbReference type="InterPro" id="IPR011050">
    <property type="entry name" value="Pectin_lyase_fold/virulence"/>
</dbReference>
<keyword evidence="2" id="KW-1185">Reference proteome</keyword>
<evidence type="ECO:0000313" key="1">
    <source>
        <dbReference type="EMBL" id="TWU48427.1"/>
    </source>
</evidence>
<dbReference type="InterPro" id="IPR012334">
    <property type="entry name" value="Pectin_lyas_fold"/>
</dbReference>
<comment type="caution">
    <text evidence="1">The sequence shown here is derived from an EMBL/GenBank/DDBJ whole genome shotgun (WGS) entry which is preliminary data.</text>
</comment>
<dbReference type="Proteomes" id="UP000317977">
    <property type="component" value="Unassembled WGS sequence"/>
</dbReference>
<proteinExistence type="predicted"/>
<dbReference type="AlphaFoldDB" id="A0A5C6EJY8"/>
<accession>A0A5C6EJY8</accession>
<dbReference type="Gene3D" id="2.160.20.10">
    <property type="entry name" value="Single-stranded right-handed beta-helix, Pectin lyase-like"/>
    <property type="match status" value="1"/>
</dbReference>
<sequence length="86" mass="9862">MSVVENNLCFENGGNRVHCFRSQNVRIQNNTCVGNIGSFDFGGKVSISESERVYVYNNILKANLGKRAALQCDSRDFLVWIQHHRW</sequence>
<evidence type="ECO:0000313" key="2">
    <source>
        <dbReference type="Proteomes" id="UP000317977"/>
    </source>
</evidence>
<reference evidence="1 2" key="1">
    <citation type="submission" date="2019-02" db="EMBL/GenBank/DDBJ databases">
        <title>Deep-cultivation of Planctomycetes and their phenomic and genomic characterization uncovers novel biology.</title>
        <authorList>
            <person name="Wiegand S."/>
            <person name="Jogler M."/>
            <person name="Boedeker C."/>
            <person name="Pinto D."/>
            <person name="Vollmers J."/>
            <person name="Rivas-Marin E."/>
            <person name="Kohn T."/>
            <person name="Peeters S.H."/>
            <person name="Heuer A."/>
            <person name="Rast P."/>
            <person name="Oberbeckmann S."/>
            <person name="Bunk B."/>
            <person name="Jeske O."/>
            <person name="Meyerdierks A."/>
            <person name="Storesund J.E."/>
            <person name="Kallscheuer N."/>
            <person name="Luecker S."/>
            <person name="Lage O.M."/>
            <person name="Pohl T."/>
            <person name="Merkel B.J."/>
            <person name="Hornburger P."/>
            <person name="Mueller R.-W."/>
            <person name="Bruemmer F."/>
            <person name="Labrenz M."/>
            <person name="Spormann A.M."/>
            <person name="Op Den Camp H."/>
            <person name="Overmann J."/>
            <person name="Amann R."/>
            <person name="Jetten M.S.M."/>
            <person name="Mascher T."/>
            <person name="Medema M.H."/>
            <person name="Devos D.P."/>
            <person name="Kaster A.-K."/>
            <person name="Ovreas L."/>
            <person name="Rohde M."/>
            <person name="Galperin M.Y."/>
            <person name="Jogler C."/>
        </authorList>
    </citation>
    <scope>NUCLEOTIDE SEQUENCE [LARGE SCALE GENOMIC DNA]</scope>
    <source>
        <strain evidence="1 2">Poly59</strain>
    </source>
</reference>
<dbReference type="EMBL" id="SJPX01000005">
    <property type="protein sequence ID" value="TWU48427.1"/>
    <property type="molecule type" value="Genomic_DNA"/>
</dbReference>
<protein>
    <submittedName>
        <fullName evidence="1">Uncharacterized protein</fullName>
    </submittedName>
</protein>